<dbReference type="STRING" id="631454.N177_3340"/>
<accession>V4QU20</accession>
<dbReference type="eggNOG" id="ENOG5033GXS">
    <property type="taxonomic scope" value="Bacteria"/>
</dbReference>
<evidence type="ECO:0000313" key="2">
    <source>
        <dbReference type="EMBL" id="ESR23272.1"/>
    </source>
</evidence>
<evidence type="ECO:0000313" key="3">
    <source>
        <dbReference type="Proteomes" id="UP000017819"/>
    </source>
</evidence>
<dbReference type="RefSeq" id="WP_023433458.1">
    <property type="nucleotide sequence ID" value="NZ_AWXZ01000039.1"/>
</dbReference>
<comment type="caution">
    <text evidence="2">The sequence shown here is derived from an EMBL/GenBank/DDBJ whole genome shotgun (WGS) entry which is preliminary data.</text>
</comment>
<name>V4QU20_9HYPH</name>
<reference evidence="2 3" key="1">
    <citation type="journal article" date="2014" name="Genome Announc.">
        <title>Draft Genome Sequence of Lutibaculum baratangense Strain AMV1T, Isolated from a Mud Volcano in Andamans, India.</title>
        <authorList>
            <person name="Singh A."/>
            <person name="Sreenivas A."/>
            <person name="Sathyanarayana Reddy G."/>
            <person name="Pinnaka A.K."/>
            <person name="Shivaji S."/>
        </authorList>
    </citation>
    <scope>NUCLEOTIDE SEQUENCE [LARGE SCALE GENOMIC DNA]</scope>
    <source>
        <strain evidence="2 3">AMV1</strain>
    </source>
</reference>
<organism evidence="2 3">
    <name type="scientific">Lutibaculum baratangense AMV1</name>
    <dbReference type="NCBI Taxonomy" id="631454"/>
    <lineage>
        <taxon>Bacteria</taxon>
        <taxon>Pseudomonadati</taxon>
        <taxon>Pseudomonadota</taxon>
        <taxon>Alphaproteobacteria</taxon>
        <taxon>Hyphomicrobiales</taxon>
        <taxon>Tepidamorphaceae</taxon>
        <taxon>Lutibaculum</taxon>
    </lineage>
</organism>
<proteinExistence type="predicted"/>
<dbReference type="Proteomes" id="UP000017819">
    <property type="component" value="Unassembled WGS sequence"/>
</dbReference>
<protein>
    <submittedName>
        <fullName evidence="2">Uncharacterized protein</fullName>
    </submittedName>
</protein>
<dbReference type="EMBL" id="AWXZ01000039">
    <property type="protein sequence ID" value="ESR23272.1"/>
    <property type="molecule type" value="Genomic_DNA"/>
</dbReference>
<evidence type="ECO:0000256" key="1">
    <source>
        <dbReference type="SAM" id="Phobius"/>
    </source>
</evidence>
<keyword evidence="3" id="KW-1185">Reference proteome</keyword>
<keyword evidence="1" id="KW-0812">Transmembrane</keyword>
<feature type="transmembrane region" description="Helical" evidence="1">
    <location>
        <begin position="33"/>
        <end position="51"/>
    </location>
</feature>
<keyword evidence="1" id="KW-1133">Transmembrane helix</keyword>
<keyword evidence="1" id="KW-0472">Membrane</keyword>
<gene>
    <name evidence="2" type="ORF">N177_3340</name>
</gene>
<sequence>MPILIFILLVILVAQIGFWDTFAAVLGAVGVMILLVLLLVLILALTGTWLLRRGRRRF</sequence>
<dbReference type="AlphaFoldDB" id="V4QU20"/>